<keyword evidence="1" id="KW-0812">Transmembrane</keyword>
<feature type="transmembrane region" description="Helical" evidence="1">
    <location>
        <begin position="159"/>
        <end position="186"/>
    </location>
</feature>
<keyword evidence="1" id="KW-0472">Membrane</keyword>
<proteinExistence type="predicted"/>
<feature type="transmembrane region" description="Helical" evidence="1">
    <location>
        <begin position="89"/>
        <end position="107"/>
    </location>
</feature>
<organism evidence="2">
    <name type="scientific">Thermus caliditerrae</name>
    <dbReference type="NCBI Taxonomy" id="1330700"/>
    <lineage>
        <taxon>Bacteria</taxon>
        <taxon>Thermotogati</taxon>
        <taxon>Deinococcota</taxon>
        <taxon>Deinococci</taxon>
        <taxon>Thermales</taxon>
        <taxon>Thermaceae</taxon>
        <taxon>Thermus</taxon>
    </lineage>
</organism>
<dbReference type="AlphaFoldDB" id="A0A7C5RF80"/>
<dbReference type="InterPro" id="IPR049458">
    <property type="entry name" value="EpsG-like"/>
</dbReference>
<feature type="transmembrane region" description="Helical" evidence="1">
    <location>
        <begin position="236"/>
        <end position="255"/>
    </location>
</feature>
<name>A0A7C5RF80_9DEIN</name>
<accession>A0A7C5RF80</accession>
<reference evidence="2" key="1">
    <citation type="journal article" date="2020" name="mSystems">
        <title>Genome- and Community-Level Interaction Insights into Carbon Utilization and Element Cycling Functions of Hydrothermarchaeota in Hydrothermal Sediment.</title>
        <authorList>
            <person name="Zhou Z."/>
            <person name="Liu Y."/>
            <person name="Xu W."/>
            <person name="Pan J."/>
            <person name="Luo Z.H."/>
            <person name="Li M."/>
        </authorList>
    </citation>
    <scope>NUCLEOTIDE SEQUENCE [LARGE SCALE GENOMIC DNA]</scope>
    <source>
        <strain evidence="2">SpSt-1071</strain>
    </source>
</reference>
<keyword evidence="1" id="KW-1133">Transmembrane helix</keyword>
<gene>
    <name evidence="2" type="ORF">ENM28_07375</name>
</gene>
<comment type="caution">
    <text evidence="2">The sequence shown here is derived from an EMBL/GenBank/DDBJ whole genome shotgun (WGS) entry which is preliminary data.</text>
</comment>
<evidence type="ECO:0000313" key="2">
    <source>
        <dbReference type="EMBL" id="HHM68504.1"/>
    </source>
</evidence>
<feature type="transmembrane region" description="Helical" evidence="1">
    <location>
        <begin position="198"/>
        <end position="216"/>
    </location>
</feature>
<feature type="transmembrane region" description="Helical" evidence="1">
    <location>
        <begin position="314"/>
        <end position="330"/>
    </location>
</feature>
<feature type="transmembrane region" description="Helical" evidence="1">
    <location>
        <begin position="119"/>
        <end position="147"/>
    </location>
</feature>
<protein>
    <submittedName>
        <fullName evidence="2">EpsG family protein</fullName>
    </submittedName>
</protein>
<dbReference type="Pfam" id="PF14897">
    <property type="entry name" value="EpsG"/>
    <property type="match status" value="1"/>
</dbReference>
<feature type="transmembrane region" description="Helical" evidence="1">
    <location>
        <begin position="27"/>
        <end position="45"/>
    </location>
</feature>
<evidence type="ECO:0000256" key="1">
    <source>
        <dbReference type="SAM" id="Phobius"/>
    </source>
</evidence>
<sequence>MIPYSVALLWAYSAYLALRRVPPQAQALVLLLGLLPLALLAALRYSGTDTTMYEYALWVALDSGKPTGFEPGFDWLVRGLTVLTGSEVVAVRLIALIYSLLLAVFAYRADQVERQLLFLFYIPAFFFQYGMNAVRAGLAFALILLAWQSLRRGNKASAGVLALLASLFHISALVIVFPVAIPEVLVRVDRRWQTVARWLLLAGALAALLLGWERLHDKFGLYATLANQEHFDPTRGASRTLMVLLVSLGLLLAPLRPFSKALGLALVWSVTLPSQLIATVSEAGPRLLEISALLAPLLAIRLHDLDRQRVSKTFLALLLVAGLIGGGFFFRQQLRDWGGQYSGSPTPFFPYRTVFQHNPCPPSSYYPFASLRNCPFLDPQKNPDNLPLLPNHSPLPY</sequence>
<dbReference type="EMBL" id="DRXE01000261">
    <property type="protein sequence ID" value="HHM68504.1"/>
    <property type="molecule type" value="Genomic_DNA"/>
</dbReference>